<evidence type="ECO:0000313" key="2">
    <source>
        <dbReference type="Proteomes" id="UP000294513"/>
    </source>
</evidence>
<protein>
    <submittedName>
        <fullName evidence="1">Uncharacterized protein</fullName>
    </submittedName>
</protein>
<dbReference type="AlphaFoldDB" id="A0A4R5AY64"/>
<dbReference type="EMBL" id="SMKU01000215">
    <property type="protein sequence ID" value="TDD76174.1"/>
    <property type="molecule type" value="Genomic_DNA"/>
</dbReference>
<reference evidence="1 2" key="1">
    <citation type="submission" date="2019-03" db="EMBL/GenBank/DDBJ databases">
        <title>Draft genome sequences of novel Actinobacteria.</title>
        <authorList>
            <person name="Sahin N."/>
            <person name="Ay H."/>
            <person name="Saygin H."/>
        </authorList>
    </citation>
    <scope>NUCLEOTIDE SEQUENCE [LARGE SCALE GENOMIC DNA]</scope>
    <source>
        <strain evidence="1 2">H3C3</strain>
    </source>
</reference>
<sequence length="284" mass="32564">MTVSATGVFYKEPNQAGESMYIYLTENDRYTHENGKNLQDDGFYGQINSARLFSSSVRDTSLTFFWEDQFNGPFVQLTRPKGSVQGDIWVTGAVHSYLLTGTANGGAKEVRLSYRDLFFQDWIAMIDQMKGDSIRRDFDPILTWEMFPADPRYTALDPNLTYLKVHQDLMALVPWPYTDYHIWMEYWIYLYPTGNGIRCTVPQYGWYVDGGALHDNVRDRFVWRVRDGAATLRDRVNAKLAQFDGMAPGGIHDIYYLPGKQPQPPTDTVRGHTHDDVTVVVAIN</sequence>
<comment type="caution">
    <text evidence="1">The sequence shown here is derived from an EMBL/GenBank/DDBJ whole genome shotgun (WGS) entry which is preliminary data.</text>
</comment>
<keyword evidence="2" id="KW-1185">Reference proteome</keyword>
<dbReference type="OrthoDB" id="1550266at2"/>
<name>A0A4R5AY64_9ACTN</name>
<organism evidence="1 2">
    <name type="scientific">Actinomadura rubrisoli</name>
    <dbReference type="NCBI Taxonomy" id="2530368"/>
    <lineage>
        <taxon>Bacteria</taxon>
        <taxon>Bacillati</taxon>
        <taxon>Actinomycetota</taxon>
        <taxon>Actinomycetes</taxon>
        <taxon>Streptosporangiales</taxon>
        <taxon>Thermomonosporaceae</taxon>
        <taxon>Actinomadura</taxon>
    </lineage>
</organism>
<proteinExistence type="predicted"/>
<gene>
    <name evidence="1" type="ORF">E1298_30975</name>
</gene>
<evidence type="ECO:0000313" key="1">
    <source>
        <dbReference type="EMBL" id="TDD76174.1"/>
    </source>
</evidence>
<dbReference type="Proteomes" id="UP000294513">
    <property type="component" value="Unassembled WGS sequence"/>
</dbReference>
<dbReference type="RefSeq" id="WP_131899538.1">
    <property type="nucleotide sequence ID" value="NZ_SMKU01000215.1"/>
</dbReference>
<accession>A0A4R5AY64</accession>